<evidence type="ECO:0000256" key="6">
    <source>
        <dbReference type="SAM" id="MobiDB-lite"/>
    </source>
</evidence>
<dbReference type="GO" id="GO:0016491">
    <property type="term" value="F:oxidoreductase activity"/>
    <property type="evidence" value="ECO:0007669"/>
    <property type="project" value="InterPro"/>
</dbReference>
<dbReference type="InterPro" id="IPR050307">
    <property type="entry name" value="Sterol_Desaturase_Related"/>
</dbReference>
<evidence type="ECO:0000256" key="2">
    <source>
        <dbReference type="ARBA" id="ARBA00009324"/>
    </source>
</evidence>
<keyword evidence="10" id="KW-1185">Reference proteome</keyword>
<evidence type="ECO:0000313" key="10">
    <source>
        <dbReference type="Proteomes" id="UP001168877"/>
    </source>
</evidence>
<dbReference type="InterPro" id="IPR006694">
    <property type="entry name" value="Fatty_acid_hydroxylase"/>
</dbReference>
<dbReference type="PANTHER" id="PTHR11863">
    <property type="entry name" value="STEROL DESATURASE"/>
    <property type="match status" value="1"/>
</dbReference>
<organism evidence="9 10">
    <name type="scientific">Acer saccharum</name>
    <name type="common">Sugar maple</name>
    <dbReference type="NCBI Taxonomy" id="4024"/>
    <lineage>
        <taxon>Eukaryota</taxon>
        <taxon>Viridiplantae</taxon>
        <taxon>Streptophyta</taxon>
        <taxon>Embryophyta</taxon>
        <taxon>Tracheophyta</taxon>
        <taxon>Spermatophyta</taxon>
        <taxon>Magnoliopsida</taxon>
        <taxon>eudicotyledons</taxon>
        <taxon>Gunneridae</taxon>
        <taxon>Pentapetalae</taxon>
        <taxon>rosids</taxon>
        <taxon>malvids</taxon>
        <taxon>Sapindales</taxon>
        <taxon>Sapindaceae</taxon>
        <taxon>Hippocastanoideae</taxon>
        <taxon>Acereae</taxon>
        <taxon>Acer</taxon>
    </lineage>
</organism>
<feature type="transmembrane region" description="Helical" evidence="7">
    <location>
        <begin position="70"/>
        <end position="95"/>
    </location>
</feature>
<dbReference type="Pfam" id="PF04116">
    <property type="entry name" value="FA_hydroxylase"/>
    <property type="match status" value="1"/>
</dbReference>
<feature type="domain" description="Fatty acid hydroxylase" evidence="8">
    <location>
        <begin position="21"/>
        <end position="96"/>
    </location>
</feature>
<comment type="caution">
    <text evidence="9">The sequence shown here is derived from an EMBL/GenBank/DDBJ whole genome shotgun (WGS) entry which is preliminary data.</text>
</comment>
<comment type="similarity">
    <text evidence="2">Belongs to the sterol desaturase family.</text>
</comment>
<feature type="compositionally biased region" description="Basic and acidic residues" evidence="6">
    <location>
        <begin position="108"/>
        <end position="122"/>
    </location>
</feature>
<dbReference type="Proteomes" id="UP001168877">
    <property type="component" value="Unassembled WGS sequence"/>
</dbReference>
<reference evidence="9" key="1">
    <citation type="journal article" date="2022" name="Plant J.">
        <title>Strategies of tolerance reflected in two North American maple genomes.</title>
        <authorList>
            <person name="McEvoy S.L."/>
            <person name="Sezen U.U."/>
            <person name="Trouern-Trend A."/>
            <person name="McMahon S.M."/>
            <person name="Schaberg P.G."/>
            <person name="Yang J."/>
            <person name="Wegrzyn J.L."/>
            <person name="Swenson N.G."/>
        </authorList>
    </citation>
    <scope>NUCLEOTIDE SEQUENCE</scope>
    <source>
        <strain evidence="9">NS2018</strain>
    </source>
</reference>
<keyword evidence="3 7" id="KW-0812">Transmembrane</keyword>
<evidence type="ECO:0000256" key="3">
    <source>
        <dbReference type="ARBA" id="ARBA00022692"/>
    </source>
</evidence>
<proteinExistence type="inferred from homology"/>
<evidence type="ECO:0000256" key="5">
    <source>
        <dbReference type="ARBA" id="ARBA00023136"/>
    </source>
</evidence>
<dbReference type="EMBL" id="JAUESC010000386">
    <property type="protein sequence ID" value="KAK0576676.1"/>
    <property type="molecule type" value="Genomic_DNA"/>
</dbReference>
<name>A0AA39RLA6_ACESA</name>
<evidence type="ECO:0000259" key="8">
    <source>
        <dbReference type="Pfam" id="PF04116"/>
    </source>
</evidence>
<evidence type="ECO:0000256" key="4">
    <source>
        <dbReference type="ARBA" id="ARBA00022989"/>
    </source>
</evidence>
<dbReference type="GO" id="GO:0016020">
    <property type="term" value="C:membrane"/>
    <property type="evidence" value="ECO:0007669"/>
    <property type="project" value="UniProtKB-SubCell"/>
</dbReference>
<reference evidence="9" key="2">
    <citation type="submission" date="2023-06" db="EMBL/GenBank/DDBJ databases">
        <authorList>
            <person name="Swenson N.G."/>
            <person name="Wegrzyn J.L."/>
            <person name="Mcevoy S.L."/>
        </authorList>
    </citation>
    <scope>NUCLEOTIDE SEQUENCE</scope>
    <source>
        <strain evidence="9">NS2018</strain>
        <tissue evidence="9">Leaf</tissue>
    </source>
</reference>
<sequence>MIEIRATLPLPSRWKIFLRLLVYFSVEDYTNYWNQIFLHNKWGYEKIHHVHHEYSAPIGFTVPYAYWAEILILGIPSFLGPTMVLGHIIIFWLWIASRERLRRPQPSPRRDKCRGGGREREGGIGVRDSV</sequence>
<dbReference type="GO" id="GO:0008610">
    <property type="term" value="P:lipid biosynthetic process"/>
    <property type="evidence" value="ECO:0007669"/>
    <property type="project" value="InterPro"/>
</dbReference>
<comment type="subcellular location">
    <subcellularLocation>
        <location evidence="1">Membrane</location>
    </subcellularLocation>
</comment>
<evidence type="ECO:0000256" key="1">
    <source>
        <dbReference type="ARBA" id="ARBA00004370"/>
    </source>
</evidence>
<feature type="region of interest" description="Disordered" evidence="6">
    <location>
        <begin position="102"/>
        <end position="130"/>
    </location>
</feature>
<gene>
    <name evidence="9" type="ORF">LWI29_021675</name>
</gene>
<keyword evidence="4 7" id="KW-1133">Transmembrane helix</keyword>
<accession>A0AA39RLA6</accession>
<dbReference type="GO" id="GO:0005506">
    <property type="term" value="F:iron ion binding"/>
    <property type="evidence" value="ECO:0007669"/>
    <property type="project" value="InterPro"/>
</dbReference>
<evidence type="ECO:0000313" key="9">
    <source>
        <dbReference type="EMBL" id="KAK0576676.1"/>
    </source>
</evidence>
<keyword evidence="5 7" id="KW-0472">Membrane</keyword>
<evidence type="ECO:0000256" key="7">
    <source>
        <dbReference type="SAM" id="Phobius"/>
    </source>
</evidence>
<protein>
    <recommendedName>
        <fullName evidence="8">Fatty acid hydroxylase domain-containing protein</fullName>
    </recommendedName>
</protein>
<dbReference type="AlphaFoldDB" id="A0AA39RLA6"/>